<evidence type="ECO:0000256" key="6">
    <source>
        <dbReference type="ARBA" id="ARBA00023251"/>
    </source>
</evidence>
<evidence type="ECO:0000313" key="9">
    <source>
        <dbReference type="EMBL" id="GAA3071146.1"/>
    </source>
</evidence>
<evidence type="ECO:0000313" key="10">
    <source>
        <dbReference type="Proteomes" id="UP001500236"/>
    </source>
</evidence>
<dbReference type="PROSITE" id="PS00211">
    <property type="entry name" value="ABC_TRANSPORTER_1"/>
    <property type="match status" value="1"/>
</dbReference>
<protein>
    <submittedName>
        <fullName evidence="9">ATP-binding cassette domain-containing protein</fullName>
    </submittedName>
</protein>
<dbReference type="InterPro" id="IPR025302">
    <property type="entry name" value="DrrA1/2-like_C"/>
</dbReference>
<keyword evidence="6" id="KW-0046">Antibiotic resistance</keyword>
<keyword evidence="4" id="KW-0547">Nucleotide-binding</keyword>
<evidence type="ECO:0000259" key="8">
    <source>
        <dbReference type="PROSITE" id="PS50893"/>
    </source>
</evidence>
<comment type="caution">
    <text evidence="9">The sequence shown here is derived from an EMBL/GenBank/DDBJ whole genome shotgun (WGS) entry which is preliminary data.</text>
</comment>
<feature type="region of interest" description="Disordered" evidence="7">
    <location>
        <begin position="298"/>
        <end position="321"/>
    </location>
</feature>
<dbReference type="InterPro" id="IPR003593">
    <property type="entry name" value="AAA+_ATPase"/>
</dbReference>
<keyword evidence="10" id="KW-1185">Reference proteome</keyword>
<evidence type="ECO:0000256" key="5">
    <source>
        <dbReference type="ARBA" id="ARBA00022840"/>
    </source>
</evidence>
<dbReference type="EMBL" id="BAAAVT010000016">
    <property type="protein sequence ID" value="GAA3071146.1"/>
    <property type="molecule type" value="Genomic_DNA"/>
</dbReference>
<evidence type="ECO:0000256" key="4">
    <source>
        <dbReference type="ARBA" id="ARBA00022741"/>
    </source>
</evidence>
<feature type="domain" description="ABC transporter" evidence="8">
    <location>
        <begin position="2"/>
        <end position="229"/>
    </location>
</feature>
<feature type="compositionally biased region" description="Low complexity" evidence="7">
    <location>
        <begin position="300"/>
        <end position="312"/>
    </location>
</feature>
<dbReference type="RefSeq" id="WP_344680551.1">
    <property type="nucleotide sequence ID" value="NZ_BAAAVT010000016.1"/>
</dbReference>
<dbReference type="PANTHER" id="PTHR42711">
    <property type="entry name" value="ABC TRANSPORTER ATP-BINDING PROTEIN"/>
    <property type="match status" value="1"/>
</dbReference>
<gene>
    <name evidence="9" type="ORF">GCM10010529_24230</name>
</gene>
<evidence type="ECO:0000256" key="3">
    <source>
        <dbReference type="ARBA" id="ARBA00022448"/>
    </source>
</evidence>
<sequence>MLELDSVCRSYSGRQVLHDVSFSARRGKLTGFVGGNGAGKTTTMRIVLGVLDADSGDVRLDGSPVAPTSRGRFGYMPEERGLYPKMRVADQISYLARLHGFDRREARRRAEALLARLDLTERAGDPLESLSLGNQQRVQIAAALIHDPDVLILDEPFSGLDPMAVDVVLSVLTEQAEAGAVVLFSSHQLDVVERLCDDLVIIGAGRILAAGGREELRERHGTRRYELITEADAGWVRDVTGVEVDESAAGRALFRADPDTAQQVLHRAVQRGAVLHFAPVLPSLSEIFKDVAGRVDERPAAQTTAQTTAQATRQLEKENVR</sequence>
<evidence type="ECO:0000256" key="2">
    <source>
        <dbReference type="ARBA" id="ARBA00005417"/>
    </source>
</evidence>
<dbReference type="SMART" id="SM00382">
    <property type="entry name" value="AAA"/>
    <property type="match status" value="1"/>
</dbReference>
<accession>A0ABP6M4U5</accession>
<evidence type="ECO:0000256" key="7">
    <source>
        <dbReference type="SAM" id="MobiDB-lite"/>
    </source>
</evidence>
<organism evidence="9 10">
    <name type="scientific">Nesterenkonia aethiopica</name>
    <dbReference type="NCBI Taxonomy" id="269144"/>
    <lineage>
        <taxon>Bacteria</taxon>
        <taxon>Bacillati</taxon>
        <taxon>Actinomycetota</taxon>
        <taxon>Actinomycetes</taxon>
        <taxon>Micrococcales</taxon>
        <taxon>Micrococcaceae</taxon>
        <taxon>Nesterenkonia</taxon>
    </lineage>
</organism>
<proteinExistence type="inferred from homology"/>
<dbReference type="PROSITE" id="PS50893">
    <property type="entry name" value="ABC_TRANSPORTER_2"/>
    <property type="match status" value="1"/>
</dbReference>
<dbReference type="Proteomes" id="UP001500236">
    <property type="component" value="Unassembled WGS sequence"/>
</dbReference>
<evidence type="ECO:0000256" key="1">
    <source>
        <dbReference type="ARBA" id="ARBA00004202"/>
    </source>
</evidence>
<dbReference type="Pfam" id="PF00005">
    <property type="entry name" value="ABC_tran"/>
    <property type="match status" value="1"/>
</dbReference>
<comment type="subcellular location">
    <subcellularLocation>
        <location evidence="1">Cell membrane</location>
        <topology evidence="1">Peripheral membrane protein</topology>
    </subcellularLocation>
</comment>
<dbReference type="PANTHER" id="PTHR42711:SF5">
    <property type="entry name" value="ABC TRANSPORTER ATP-BINDING PROTEIN NATA"/>
    <property type="match status" value="1"/>
</dbReference>
<dbReference type="InterPro" id="IPR003439">
    <property type="entry name" value="ABC_transporter-like_ATP-bd"/>
</dbReference>
<dbReference type="InterPro" id="IPR050763">
    <property type="entry name" value="ABC_transporter_ATP-binding"/>
</dbReference>
<dbReference type="GO" id="GO:0005524">
    <property type="term" value="F:ATP binding"/>
    <property type="evidence" value="ECO:0007669"/>
    <property type="project" value="UniProtKB-KW"/>
</dbReference>
<keyword evidence="5 9" id="KW-0067">ATP-binding</keyword>
<keyword evidence="3" id="KW-0813">Transport</keyword>
<dbReference type="InterPro" id="IPR027417">
    <property type="entry name" value="P-loop_NTPase"/>
</dbReference>
<name>A0ABP6M4U5_9MICC</name>
<comment type="similarity">
    <text evidence="2">Belongs to the ABC transporter superfamily.</text>
</comment>
<dbReference type="Pfam" id="PF13732">
    <property type="entry name" value="DrrA1-3_C"/>
    <property type="match status" value="1"/>
</dbReference>
<dbReference type="Gene3D" id="3.40.50.300">
    <property type="entry name" value="P-loop containing nucleotide triphosphate hydrolases"/>
    <property type="match status" value="1"/>
</dbReference>
<reference evidence="10" key="1">
    <citation type="journal article" date="2019" name="Int. J. Syst. Evol. Microbiol.">
        <title>The Global Catalogue of Microorganisms (GCM) 10K type strain sequencing project: providing services to taxonomists for standard genome sequencing and annotation.</title>
        <authorList>
            <consortium name="The Broad Institute Genomics Platform"/>
            <consortium name="The Broad Institute Genome Sequencing Center for Infectious Disease"/>
            <person name="Wu L."/>
            <person name="Ma J."/>
        </authorList>
    </citation>
    <scope>NUCLEOTIDE SEQUENCE [LARGE SCALE GENOMIC DNA]</scope>
    <source>
        <strain evidence="10">JCM 14309</strain>
    </source>
</reference>
<dbReference type="SUPFAM" id="SSF52540">
    <property type="entry name" value="P-loop containing nucleoside triphosphate hydrolases"/>
    <property type="match status" value="1"/>
</dbReference>
<dbReference type="InterPro" id="IPR017871">
    <property type="entry name" value="ABC_transporter-like_CS"/>
</dbReference>